<name>C3ZM07_BRAFL</name>
<feature type="transmembrane region" description="Helical" evidence="1">
    <location>
        <begin position="132"/>
        <end position="153"/>
    </location>
</feature>
<evidence type="ECO:0000259" key="2">
    <source>
        <dbReference type="Pfam" id="PF00892"/>
    </source>
</evidence>
<evidence type="ECO:0000313" key="3">
    <source>
        <dbReference type="EMBL" id="EEN46418.1"/>
    </source>
</evidence>
<feature type="domain" description="EamA" evidence="2">
    <location>
        <begin position="42"/>
        <end position="176"/>
    </location>
</feature>
<feature type="transmembrane region" description="Helical" evidence="1">
    <location>
        <begin position="34"/>
        <end position="61"/>
    </location>
</feature>
<dbReference type="SUPFAM" id="SSF103481">
    <property type="entry name" value="Multidrug resistance efflux transporter EmrE"/>
    <property type="match status" value="1"/>
</dbReference>
<keyword evidence="1" id="KW-0472">Membrane</keyword>
<protein>
    <recommendedName>
        <fullName evidence="2">EamA domain-containing protein</fullName>
    </recommendedName>
</protein>
<dbReference type="PANTHER" id="PTHR22911:SF137">
    <property type="entry name" value="SOLUTE CARRIER FAMILY 35 MEMBER G2-RELATED"/>
    <property type="match status" value="1"/>
</dbReference>
<feature type="transmembrane region" description="Helical" evidence="1">
    <location>
        <begin position="104"/>
        <end position="126"/>
    </location>
</feature>
<keyword evidence="1" id="KW-0812">Transmembrane</keyword>
<gene>
    <name evidence="3" type="ORF">BRAFLDRAFT_65223</name>
</gene>
<feature type="transmembrane region" description="Helical" evidence="1">
    <location>
        <begin position="165"/>
        <end position="184"/>
    </location>
</feature>
<reference evidence="3" key="1">
    <citation type="journal article" date="2008" name="Nature">
        <title>The amphioxus genome and the evolution of the chordate karyotype.</title>
        <authorList>
            <consortium name="US DOE Joint Genome Institute (JGI-PGF)"/>
            <person name="Putnam N.H."/>
            <person name="Butts T."/>
            <person name="Ferrier D.E.K."/>
            <person name="Furlong R.F."/>
            <person name="Hellsten U."/>
            <person name="Kawashima T."/>
            <person name="Robinson-Rechavi M."/>
            <person name="Shoguchi E."/>
            <person name="Terry A."/>
            <person name="Yu J.-K."/>
            <person name="Benito-Gutierrez E.L."/>
            <person name="Dubchak I."/>
            <person name="Garcia-Fernandez J."/>
            <person name="Gibson-Brown J.J."/>
            <person name="Grigoriev I.V."/>
            <person name="Horton A.C."/>
            <person name="de Jong P.J."/>
            <person name="Jurka J."/>
            <person name="Kapitonov V.V."/>
            <person name="Kohara Y."/>
            <person name="Kuroki Y."/>
            <person name="Lindquist E."/>
            <person name="Lucas S."/>
            <person name="Osoegawa K."/>
            <person name="Pennacchio L.A."/>
            <person name="Salamov A.A."/>
            <person name="Satou Y."/>
            <person name="Sauka-Spengler T."/>
            <person name="Schmutz J."/>
            <person name="Shin-I T."/>
            <person name="Toyoda A."/>
            <person name="Bronner-Fraser M."/>
            <person name="Fujiyama A."/>
            <person name="Holland L.Z."/>
            <person name="Holland P.W.H."/>
            <person name="Satoh N."/>
            <person name="Rokhsar D.S."/>
        </authorList>
    </citation>
    <scope>NUCLEOTIDE SEQUENCE [LARGE SCALE GENOMIC DNA]</scope>
    <source>
        <strain evidence="3">S238N-H82</strain>
        <tissue evidence="3">Testes</tissue>
    </source>
</reference>
<evidence type="ECO:0000256" key="1">
    <source>
        <dbReference type="SAM" id="Phobius"/>
    </source>
</evidence>
<dbReference type="InterPro" id="IPR000620">
    <property type="entry name" value="EamA_dom"/>
</dbReference>
<dbReference type="InterPro" id="IPR037185">
    <property type="entry name" value="EmrE-like"/>
</dbReference>
<sequence length="340" mass="36174">MATTTTDCRARETTKGSSFSKTEMKEGSNFSKTAVNLTSASSVLLSVSSALLSAFGAHFMALSSQAGVPGLQLIFLAKLAQFLCVLVALPYFRPKLTAEDTRQWMILFLSAMIDNLGTVLAFMSFVYVMPGLAFGIIQGLIPFSTAGVGYIFLKEHVGIIDSCGILCSAAGVVLVAVGMTMGAATSTNRLTVAILLPLAAAFSKGPNNVILRFLIGVQEVSVLTVTLYSQLLGSQVLLAGTYLFEAPRWTMSAPTIGYVIGLCLCDFFSNLSLKLVLKLEKGWCYGSLNVTRYTLYHTVGLPFPVACPRPHGTRRYHTCSAGYRCGGRALVVGAPSGDAP</sequence>
<proteinExistence type="predicted"/>
<dbReference type="InParanoid" id="C3ZM07"/>
<feature type="transmembrane region" description="Helical" evidence="1">
    <location>
        <begin position="73"/>
        <end position="92"/>
    </location>
</feature>
<keyword evidence="1" id="KW-1133">Transmembrane helix</keyword>
<dbReference type="AlphaFoldDB" id="C3ZM07"/>
<dbReference type="Pfam" id="PF00892">
    <property type="entry name" value="EamA"/>
    <property type="match status" value="1"/>
</dbReference>
<dbReference type="PANTHER" id="PTHR22911">
    <property type="entry name" value="ACYL-MALONYL CONDENSING ENZYME-RELATED"/>
    <property type="match status" value="1"/>
</dbReference>
<dbReference type="EMBL" id="GG666643">
    <property type="protein sequence ID" value="EEN46418.1"/>
    <property type="molecule type" value="Genomic_DNA"/>
</dbReference>
<dbReference type="GO" id="GO:0016020">
    <property type="term" value="C:membrane"/>
    <property type="evidence" value="ECO:0007669"/>
    <property type="project" value="InterPro"/>
</dbReference>
<accession>C3ZM07</accession>
<organism>
    <name type="scientific">Branchiostoma floridae</name>
    <name type="common">Florida lancelet</name>
    <name type="synonym">Amphioxus</name>
    <dbReference type="NCBI Taxonomy" id="7739"/>
    <lineage>
        <taxon>Eukaryota</taxon>
        <taxon>Metazoa</taxon>
        <taxon>Chordata</taxon>
        <taxon>Cephalochordata</taxon>
        <taxon>Leptocardii</taxon>
        <taxon>Amphioxiformes</taxon>
        <taxon>Branchiostomatidae</taxon>
        <taxon>Branchiostoma</taxon>
    </lineage>
</organism>